<keyword evidence="5" id="KW-0812">Transmembrane</keyword>
<keyword evidence="2" id="KW-0488">Methylation</keyword>
<dbReference type="InterPro" id="IPR004089">
    <property type="entry name" value="MCPsignal_dom"/>
</dbReference>
<reference evidence="9" key="7">
    <citation type="journal article" date="2014" name="Microbiol. Mol. Biol. Rev.">
        <title>Internal sense of direction: sensing and signaling from cytoplasmic chemoreceptors.</title>
        <authorList>
            <person name="Collins K.D."/>
            <person name="Lacal J."/>
            <person name="Ottemann K.M."/>
        </authorList>
    </citation>
    <scope>NUCLEOTIDE SEQUENCE</scope>
</reference>
<proteinExistence type="inferred from homology"/>
<comment type="subcellular location">
    <subcellularLocation>
        <location evidence="1">Membrane</location>
    </subcellularLocation>
</comment>
<dbReference type="GO" id="GO:0004888">
    <property type="term" value="F:transmembrane signaling receptor activity"/>
    <property type="evidence" value="ECO:0007669"/>
    <property type="project" value="InterPro"/>
</dbReference>
<dbReference type="SMART" id="SM00283">
    <property type="entry name" value="MA"/>
    <property type="match status" value="1"/>
</dbReference>
<dbReference type="Gene3D" id="1.10.287.950">
    <property type="entry name" value="Methyl-accepting chemotaxis protein"/>
    <property type="match status" value="1"/>
</dbReference>
<reference evidence="9" key="2">
    <citation type="journal article" date="2001" name="Trends Biochem. Sci.">
        <title>CHASE: an extracellular sensing domain common to transmembrane receptors from prokaryotes, lower eukaryotes and plants.</title>
        <authorList>
            <person name="Mougel C."/>
            <person name="Zhulin I.B."/>
        </authorList>
    </citation>
    <scope>NUCLEOTIDE SEQUENCE</scope>
</reference>
<keyword evidence="5" id="KW-0472">Membrane</keyword>
<keyword evidence="4" id="KW-0807">Transducer</keyword>
<evidence type="ECO:0000256" key="3">
    <source>
        <dbReference type="ARBA" id="ARBA00029447"/>
    </source>
</evidence>
<reference evidence="9" key="3">
    <citation type="journal article" date="2007" name="BMC Evol. Biol.">
        <title>Evolutionary proteomics identifies amino acids essential for ligand-binding of the cytokinin receptor CHASE domain.</title>
        <authorList>
            <person name="Heyl A."/>
            <person name="Wulfetange K."/>
            <person name="Pils B."/>
            <person name="Nielsen N."/>
            <person name="Romanov G.A."/>
            <person name="Schmulling T."/>
        </authorList>
    </citation>
    <scope>NUCLEOTIDE SEQUENCE</scope>
</reference>
<evidence type="ECO:0000256" key="5">
    <source>
        <dbReference type="SAM" id="Phobius"/>
    </source>
</evidence>
<evidence type="ECO:0000313" key="8">
    <source>
        <dbReference type="Proteomes" id="UP000675920"/>
    </source>
</evidence>
<dbReference type="CDD" id="cd19410">
    <property type="entry name" value="HK9-like_sensor"/>
    <property type="match status" value="1"/>
</dbReference>
<dbReference type="PROSITE" id="PS50885">
    <property type="entry name" value="HAMP"/>
    <property type="match status" value="1"/>
</dbReference>
<dbReference type="GO" id="GO:0005886">
    <property type="term" value="C:plasma membrane"/>
    <property type="evidence" value="ECO:0007669"/>
    <property type="project" value="TreeGrafter"/>
</dbReference>
<dbReference type="InterPro" id="IPR004090">
    <property type="entry name" value="Chemotax_Me-accpt_rcpt"/>
</dbReference>
<dbReference type="AlphaFoldDB" id="A0A9U5C3E5"/>
<dbReference type="InterPro" id="IPR007891">
    <property type="entry name" value="CHASE3"/>
</dbReference>
<dbReference type="PRINTS" id="PR00260">
    <property type="entry name" value="CHEMTRNSDUCR"/>
</dbReference>
<dbReference type="Pfam" id="PF00672">
    <property type="entry name" value="HAMP"/>
    <property type="match status" value="1"/>
</dbReference>
<evidence type="ECO:0000256" key="2">
    <source>
        <dbReference type="ARBA" id="ARBA00022481"/>
    </source>
</evidence>
<sequence>MLANLPIGRRLALAFVTVILVFMAVIGGTLFSAGRIKEAEGWNTHTYQVLSEAEDLLQAMINMETGVRGYLIAGQDGYLDPYKAGVAAFDEHLVRARQLTADNPAQQRRLADIEAHHHEFRTVADDYIALRRQVSAGSKSEADLMKAFGAGRDKAAMDAFRALQHEFAGTEEALLKERSALVEDTRSSNRWMIGLGSALGVLVAVVTGLLITRSITRPIGTAVAAARAIATGNLTSSIEVRTSDETGQLLAALRDMNTSLAGVVRKVRASSDSIATGSSQIASGNADLSQRTEEQASNLQQTAASMEQMNGTVKATAEHSTRADQLAAAARDAAARGGELVERVVTTMEEIDRSSRKVADIIGAIDGIAFQTNILALNAAVEAARAGEQGRGFAVVASEVRGLAHRSADAAREIKQLIGTNVERVQTGASLVDDAGTSMRTIVEQVAAVAQIIGDISLAMREQTQGIDQVNDAVGQLDRVTQQNAALVEESAAAADSLRAQAAQLVAAVGAFKI</sequence>
<dbReference type="FunFam" id="1.10.287.950:FF:000001">
    <property type="entry name" value="Methyl-accepting chemotaxis sensory transducer"/>
    <property type="match status" value="1"/>
</dbReference>
<keyword evidence="5" id="KW-1133">Transmembrane helix</keyword>
<feature type="domain" description="Methyl-accepting transducer" evidence="6">
    <location>
        <begin position="270"/>
        <end position="499"/>
    </location>
</feature>
<reference evidence="9" key="6">
    <citation type="journal article" date="2010" name="Environ. Microbiol.">
        <title>Sensing of environmental signals: classification of chemoreceptors according to the size of their ligand binding regions.</title>
        <authorList>
            <person name="Lacal J."/>
            <person name="Garcia-Fontana C."/>
            <person name="Munoz-Martinez F."/>
            <person name="Ramos J.L."/>
            <person name="Krell T."/>
        </authorList>
    </citation>
    <scope>NUCLEOTIDE SEQUENCE</scope>
</reference>
<dbReference type="SUPFAM" id="SSF58104">
    <property type="entry name" value="Methyl-accepting chemotaxis protein (MCP) signaling domain"/>
    <property type="match status" value="1"/>
</dbReference>
<evidence type="ECO:0000256" key="4">
    <source>
        <dbReference type="PROSITE-ProRule" id="PRU00284"/>
    </source>
</evidence>
<dbReference type="GO" id="GO:0006935">
    <property type="term" value="P:chemotaxis"/>
    <property type="evidence" value="ECO:0007669"/>
    <property type="project" value="InterPro"/>
</dbReference>
<dbReference type="PANTHER" id="PTHR43531">
    <property type="entry name" value="PROTEIN ICFG"/>
    <property type="match status" value="1"/>
</dbReference>
<dbReference type="RefSeq" id="WP_028310122.1">
    <property type="nucleotide sequence ID" value="NZ_AXWS01000007.1"/>
</dbReference>
<evidence type="ECO:0000313" key="9">
    <source>
        <dbReference type="RefSeq" id="WP_028310122.1"/>
    </source>
</evidence>
<accession>A0A9U5C3E5</accession>
<reference evidence="9" key="5">
    <citation type="journal article" date="2008" name="Trends Biochem. Sci.">
        <title>Bacterial chemoreceptors: high-performance signaling in networked arrays.</title>
        <authorList>
            <person name="Hazelbauer G.L."/>
            <person name="Falke J.J."/>
            <person name="Parkinson J.S."/>
        </authorList>
    </citation>
    <scope>NUCLEOTIDE SEQUENCE</scope>
</reference>
<feature type="transmembrane region" description="Helical" evidence="5">
    <location>
        <begin position="191"/>
        <end position="211"/>
    </location>
</feature>
<organism evidence="8 9">
    <name type="scientific">Derxia gummosa DSM 723</name>
    <dbReference type="NCBI Taxonomy" id="1121388"/>
    <lineage>
        <taxon>Bacteria</taxon>
        <taxon>Pseudomonadati</taxon>
        <taxon>Pseudomonadota</taxon>
        <taxon>Betaproteobacteria</taxon>
        <taxon>Burkholderiales</taxon>
        <taxon>Alcaligenaceae</taxon>
        <taxon>Derxia</taxon>
    </lineage>
</organism>
<dbReference type="PANTHER" id="PTHR43531:SF14">
    <property type="entry name" value="METHYL-ACCEPTING CHEMOTAXIS PROTEIN I-RELATED"/>
    <property type="match status" value="1"/>
</dbReference>
<evidence type="ECO:0000259" key="6">
    <source>
        <dbReference type="PROSITE" id="PS50111"/>
    </source>
</evidence>
<feature type="domain" description="HAMP" evidence="7">
    <location>
        <begin position="213"/>
        <end position="265"/>
    </location>
</feature>
<name>A0A9U5C3E5_9BURK</name>
<dbReference type="Pfam" id="PF00015">
    <property type="entry name" value="MCPsignal"/>
    <property type="match status" value="1"/>
</dbReference>
<dbReference type="PROSITE" id="PS50111">
    <property type="entry name" value="CHEMOTAXIS_TRANSDUC_2"/>
    <property type="match status" value="1"/>
</dbReference>
<dbReference type="InterPro" id="IPR003660">
    <property type="entry name" value="HAMP_dom"/>
</dbReference>
<comment type="similarity">
    <text evidence="3">Belongs to the methyl-accepting chemotaxis (MCP) protein family.</text>
</comment>
<keyword evidence="8" id="KW-1185">Reference proteome</keyword>
<dbReference type="InterPro" id="IPR051310">
    <property type="entry name" value="MCP_chemotaxis"/>
</dbReference>
<evidence type="ECO:0000259" key="7">
    <source>
        <dbReference type="PROSITE" id="PS50885"/>
    </source>
</evidence>
<dbReference type="SMART" id="SM00304">
    <property type="entry name" value="HAMP"/>
    <property type="match status" value="1"/>
</dbReference>
<protein>
    <submittedName>
        <fullName evidence="9">Methyl-accepting chemotaxis protein</fullName>
    </submittedName>
</protein>
<reference evidence="9" key="1">
    <citation type="journal article" date="2001" name="Trends Biochem. Sci.">
        <title>The CHASE domain: a predicted ligand-binding module in plant cytokinin receptors and other eukaryotic and bacterial receptors.</title>
        <authorList>
            <person name="Anantharaman V."/>
            <person name="Aravind L."/>
        </authorList>
    </citation>
    <scope>NUCLEOTIDE SEQUENCE</scope>
</reference>
<feature type="transmembrane region" description="Helical" evidence="5">
    <location>
        <begin position="12"/>
        <end position="33"/>
    </location>
</feature>
<evidence type="ECO:0000256" key="1">
    <source>
        <dbReference type="ARBA" id="ARBA00004370"/>
    </source>
</evidence>
<reference evidence="9" key="4">
    <citation type="journal article" date="2007" name="Proc. Natl. Acad. Sci.">
        <title>Evolutionary genomics reveals conserved structural determinants of signaling and adaptation in microbial chemoreceptors.</title>
        <authorList>
            <person name="Alexander R.P."/>
            <person name="Zhulin I.B."/>
        </authorList>
    </citation>
    <scope>NUCLEOTIDE SEQUENCE</scope>
</reference>
<dbReference type="GO" id="GO:0007165">
    <property type="term" value="P:signal transduction"/>
    <property type="evidence" value="ECO:0007669"/>
    <property type="project" value="UniProtKB-KW"/>
</dbReference>
<dbReference type="Proteomes" id="UP000675920">
    <property type="component" value="Unplaced"/>
</dbReference>
<dbReference type="Pfam" id="PF05227">
    <property type="entry name" value="CHASE3"/>
    <property type="match status" value="1"/>
</dbReference>
<dbReference type="CDD" id="cd11386">
    <property type="entry name" value="MCP_signal"/>
    <property type="match status" value="1"/>
</dbReference>
<reference evidence="9" key="8">
    <citation type="submission" date="2025-08" db="UniProtKB">
        <authorList>
            <consortium name="RefSeq"/>
        </authorList>
    </citation>
    <scope>IDENTIFICATION</scope>
</reference>